<organism evidence="5 6">
    <name type="scientific">Halorientalis brevis</name>
    <dbReference type="NCBI Taxonomy" id="1126241"/>
    <lineage>
        <taxon>Archaea</taxon>
        <taxon>Methanobacteriati</taxon>
        <taxon>Methanobacteriota</taxon>
        <taxon>Stenosarchaea group</taxon>
        <taxon>Halobacteria</taxon>
        <taxon>Halobacteriales</taxon>
        <taxon>Haloarculaceae</taxon>
        <taxon>Halorientalis</taxon>
    </lineage>
</organism>
<keyword evidence="1" id="KW-0812">Transmembrane</keyword>
<accession>A0ABD6CDH8</accession>
<dbReference type="AlphaFoldDB" id="A0ABD6CDH8"/>
<evidence type="ECO:0000259" key="4">
    <source>
        <dbReference type="Pfam" id="PF26591"/>
    </source>
</evidence>
<protein>
    <submittedName>
        <fullName evidence="5">Uncharacterized protein</fullName>
    </submittedName>
</protein>
<dbReference type="Pfam" id="PF26591">
    <property type="entry name" value="DUF8186_C"/>
    <property type="match status" value="1"/>
</dbReference>
<dbReference type="InterPro" id="IPR058910">
    <property type="entry name" value="DUF8186_M"/>
</dbReference>
<feature type="transmembrane region" description="Helical" evidence="1">
    <location>
        <begin position="531"/>
        <end position="551"/>
    </location>
</feature>
<dbReference type="InterPro" id="IPR058911">
    <property type="entry name" value="DUF8186_C"/>
</dbReference>
<reference evidence="5 6" key="1">
    <citation type="journal article" date="2019" name="Int. J. Syst. Evol. Microbiol.">
        <title>The Global Catalogue of Microorganisms (GCM) 10K type strain sequencing project: providing services to taxonomists for standard genome sequencing and annotation.</title>
        <authorList>
            <consortium name="The Broad Institute Genomics Platform"/>
            <consortium name="The Broad Institute Genome Sequencing Center for Infectious Disease"/>
            <person name="Wu L."/>
            <person name="Ma J."/>
        </authorList>
    </citation>
    <scope>NUCLEOTIDE SEQUENCE [LARGE SCALE GENOMIC DNA]</scope>
    <source>
        <strain evidence="5 6">CGMCC 1.12125</strain>
    </source>
</reference>
<feature type="domain" description="DUF8186" evidence="2">
    <location>
        <begin position="96"/>
        <end position="266"/>
    </location>
</feature>
<feature type="domain" description="DUF8186" evidence="4">
    <location>
        <begin position="433"/>
        <end position="519"/>
    </location>
</feature>
<evidence type="ECO:0000259" key="3">
    <source>
        <dbReference type="Pfam" id="PF26590"/>
    </source>
</evidence>
<keyword evidence="1" id="KW-0472">Membrane</keyword>
<evidence type="ECO:0000259" key="2">
    <source>
        <dbReference type="Pfam" id="PF26589"/>
    </source>
</evidence>
<keyword evidence="1" id="KW-1133">Transmembrane helix</keyword>
<dbReference type="RefSeq" id="WP_379814545.1">
    <property type="nucleotide sequence ID" value="NZ_JBHUDJ010000007.1"/>
</dbReference>
<dbReference type="Proteomes" id="UP001597119">
    <property type="component" value="Unassembled WGS sequence"/>
</dbReference>
<evidence type="ECO:0000313" key="5">
    <source>
        <dbReference type="EMBL" id="MFD1588054.1"/>
    </source>
</evidence>
<name>A0ABD6CDH8_9EURY</name>
<dbReference type="Pfam" id="PF26590">
    <property type="entry name" value="DUF8186_M"/>
    <property type="match status" value="1"/>
</dbReference>
<dbReference type="EMBL" id="JBHUDJ010000007">
    <property type="protein sequence ID" value="MFD1588054.1"/>
    <property type="molecule type" value="Genomic_DNA"/>
</dbReference>
<gene>
    <name evidence="5" type="ORF">ACFR9U_13805</name>
</gene>
<sequence length="567" mass="62049">MTIDRRVQVVGLLVALCLSTGAAVAVPSEPTPPEEPEHGLNNSTFYPLWSNDDDVNITANQTGYAALANGTDLSYHRPPAAVETWNQRDLEEFPVSSTNTSASIIPRGTKTSSSSKGWIKDAYVELFAIQPSTQMYINPDRQPLYVPSNGTILGTIDYRVSLPADDTSGDRRVSWSLNSAQITTVQAVSGYRTIGTTTPDHTVSVEYSGLTPGQHPVGLEAEISLTATKTVRTKHCNEEGSCHWETSSSTHSDQLTVRKTRQVTQYQVLASGFYTRYPNGDLGLVVHRNLPWAALKFPNGDSADGVWRFYSGRRTGWDSLSIVTADGTGTVSSPANPLQTYAYPDALGPTASAPEGVSRSPNTTLLHSQGEEMQAPSLPANVSMFPVTGTYNTSWQLAVRHPNARPETVRMVGVVRGTGTNISTTFFEQVETSESNLSATILETTRANMTLRIELRDSQGTPISTTDYEGKIHVGNYTIDTNASGVAVVTIPKTTSRVHIRYEPTPFWKRVPTYTGSETVVSPSTSFSGPMAPLMWLIWSMLVFFSPFYFFDKILGTNIWPPWRGIW</sequence>
<feature type="domain" description="DUF8186" evidence="3">
    <location>
        <begin position="270"/>
        <end position="422"/>
    </location>
</feature>
<proteinExistence type="predicted"/>
<keyword evidence="6" id="KW-1185">Reference proteome</keyword>
<comment type="caution">
    <text evidence="5">The sequence shown here is derived from an EMBL/GenBank/DDBJ whole genome shotgun (WGS) entry which is preliminary data.</text>
</comment>
<dbReference type="Pfam" id="PF26589">
    <property type="entry name" value="DUF8186"/>
    <property type="match status" value="1"/>
</dbReference>
<dbReference type="InterPro" id="IPR058499">
    <property type="entry name" value="DUF8186"/>
</dbReference>
<evidence type="ECO:0000313" key="6">
    <source>
        <dbReference type="Proteomes" id="UP001597119"/>
    </source>
</evidence>
<evidence type="ECO:0000256" key="1">
    <source>
        <dbReference type="SAM" id="Phobius"/>
    </source>
</evidence>